<accession>A0A0D0BAN0</accession>
<keyword evidence="2" id="KW-1185">Reference proteome</keyword>
<organism evidence="1 2">
    <name type="scientific">Suillus luteus UH-Slu-Lm8-n1</name>
    <dbReference type="NCBI Taxonomy" id="930992"/>
    <lineage>
        <taxon>Eukaryota</taxon>
        <taxon>Fungi</taxon>
        <taxon>Dikarya</taxon>
        <taxon>Basidiomycota</taxon>
        <taxon>Agaricomycotina</taxon>
        <taxon>Agaricomycetes</taxon>
        <taxon>Agaricomycetidae</taxon>
        <taxon>Boletales</taxon>
        <taxon>Suillineae</taxon>
        <taxon>Suillaceae</taxon>
        <taxon>Suillus</taxon>
    </lineage>
</organism>
<dbReference type="Proteomes" id="UP000054485">
    <property type="component" value="Unassembled WGS sequence"/>
</dbReference>
<protein>
    <submittedName>
        <fullName evidence="1">Uncharacterized protein</fullName>
    </submittedName>
</protein>
<reference evidence="2" key="2">
    <citation type="submission" date="2015-01" db="EMBL/GenBank/DDBJ databases">
        <title>Evolutionary Origins and Diversification of the Mycorrhizal Mutualists.</title>
        <authorList>
            <consortium name="DOE Joint Genome Institute"/>
            <consortium name="Mycorrhizal Genomics Consortium"/>
            <person name="Kohler A."/>
            <person name="Kuo A."/>
            <person name="Nagy L.G."/>
            <person name="Floudas D."/>
            <person name="Copeland A."/>
            <person name="Barry K.W."/>
            <person name="Cichocki N."/>
            <person name="Veneault-Fourrey C."/>
            <person name="LaButti K."/>
            <person name="Lindquist E.A."/>
            <person name="Lipzen A."/>
            <person name="Lundell T."/>
            <person name="Morin E."/>
            <person name="Murat C."/>
            <person name="Riley R."/>
            <person name="Ohm R."/>
            <person name="Sun H."/>
            <person name="Tunlid A."/>
            <person name="Henrissat B."/>
            <person name="Grigoriev I.V."/>
            <person name="Hibbett D.S."/>
            <person name="Martin F."/>
        </authorList>
    </citation>
    <scope>NUCLEOTIDE SEQUENCE [LARGE SCALE GENOMIC DNA]</scope>
    <source>
        <strain evidence="2">UH-Slu-Lm8-n1</strain>
    </source>
</reference>
<name>A0A0D0BAN0_9AGAM</name>
<evidence type="ECO:0000313" key="1">
    <source>
        <dbReference type="EMBL" id="KIK46784.1"/>
    </source>
</evidence>
<evidence type="ECO:0000313" key="2">
    <source>
        <dbReference type="Proteomes" id="UP000054485"/>
    </source>
</evidence>
<reference evidence="1 2" key="1">
    <citation type="submission" date="2014-04" db="EMBL/GenBank/DDBJ databases">
        <authorList>
            <consortium name="DOE Joint Genome Institute"/>
            <person name="Kuo A."/>
            <person name="Ruytinx J."/>
            <person name="Rineau F."/>
            <person name="Colpaert J."/>
            <person name="Kohler A."/>
            <person name="Nagy L.G."/>
            <person name="Floudas D."/>
            <person name="Copeland A."/>
            <person name="Barry K.W."/>
            <person name="Cichocki N."/>
            <person name="Veneault-Fourrey C."/>
            <person name="LaButti K."/>
            <person name="Lindquist E.A."/>
            <person name="Lipzen A."/>
            <person name="Lundell T."/>
            <person name="Morin E."/>
            <person name="Murat C."/>
            <person name="Sun H."/>
            <person name="Tunlid A."/>
            <person name="Henrissat B."/>
            <person name="Grigoriev I.V."/>
            <person name="Hibbett D.S."/>
            <person name="Martin F."/>
            <person name="Nordberg H.P."/>
            <person name="Cantor M.N."/>
            <person name="Hua S.X."/>
        </authorList>
    </citation>
    <scope>NUCLEOTIDE SEQUENCE [LARGE SCALE GENOMIC DNA]</scope>
    <source>
        <strain evidence="1 2">UH-Slu-Lm8-n1</strain>
    </source>
</reference>
<dbReference type="InParanoid" id="A0A0D0BAN0"/>
<gene>
    <name evidence="1" type="ORF">CY34DRAFT_800129</name>
</gene>
<dbReference type="AlphaFoldDB" id="A0A0D0BAN0"/>
<proteinExistence type="predicted"/>
<dbReference type="HOGENOM" id="CLU_2980645_0_0_1"/>
<dbReference type="EMBL" id="KN835155">
    <property type="protein sequence ID" value="KIK46784.1"/>
    <property type="molecule type" value="Genomic_DNA"/>
</dbReference>
<sequence>MELSWCAKKLCTHACVRDRRVSLSAIASRMSRLLTHPGSSLLVLVGILQHARTRVGHA</sequence>